<evidence type="ECO:0000313" key="2">
    <source>
        <dbReference type="Proteomes" id="UP000289340"/>
    </source>
</evidence>
<reference evidence="1 2" key="1">
    <citation type="submission" date="2018-09" db="EMBL/GenBank/DDBJ databases">
        <title>A high-quality reference genome of wild soybean provides a powerful tool to mine soybean genomes.</title>
        <authorList>
            <person name="Xie M."/>
            <person name="Chung C.Y.L."/>
            <person name="Li M.-W."/>
            <person name="Wong F.-L."/>
            <person name="Chan T.-F."/>
            <person name="Lam H.-M."/>
        </authorList>
    </citation>
    <scope>NUCLEOTIDE SEQUENCE [LARGE SCALE GENOMIC DNA]</scope>
    <source>
        <strain evidence="2">cv. W05</strain>
        <tissue evidence="1">Hypocotyl of etiolated seedlings</tissue>
    </source>
</reference>
<keyword evidence="1" id="KW-0808">Transferase</keyword>
<keyword evidence="2" id="KW-1185">Reference proteome</keyword>
<gene>
    <name evidence="1" type="ORF">D0Y65_046089</name>
</gene>
<accession>A0A445G7W8</accession>
<dbReference type="EMBL" id="QZWG01000017">
    <property type="protein sequence ID" value="RZB57282.1"/>
    <property type="molecule type" value="Genomic_DNA"/>
</dbReference>
<dbReference type="GO" id="GO:0008168">
    <property type="term" value="F:methyltransferase activity"/>
    <property type="evidence" value="ECO:0007669"/>
    <property type="project" value="UniProtKB-KW"/>
</dbReference>
<comment type="caution">
    <text evidence="1">The sequence shown here is derived from an EMBL/GenBank/DDBJ whole genome shotgun (WGS) entry which is preliminary data.</text>
</comment>
<dbReference type="AlphaFoldDB" id="A0A445G7W8"/>
<organism evidence="1 2">
    <name type="scientific">Glycine soja</name>
    <name type="common">Wild soybean</name>
    <dbReference type="NCBI Taxonomy" id="3848"/>
    <lineage>
        <taxon>Eukaryota</taxon>
        <taxon>Viridiplantae</taxon>
        <taxon>Streptophyta</taxon>
        <taxon>Embryophyta</taxon>
        <taxon>Tracheophyta</taxon>
        <taxon>Spermatophyta</taxon>
        <taxon>Magnoliopsida</taxon>
        <taxon>eudicotyledons</taxon>
        <taxon>Gunneridae</taxon>
        <taxon>Pentapetalae</taxon>
        <taxon>rosids</taxon>
        <taxon>fabids</taxon>
        <taxon>Fabales</taxon>
        <taxon>Fabaceae</taxon>
        <taxon>Papilionoideae</taxon>
        <taxon>50 kb inversion clade</taxon>
        <taxon>NPAAA clade</taxon>
        <taxon>indigoferoid/millettioid clade</taxon>
        <taxon>Phaseoleae</taxon>
        <taxon>Glycine</taxon>
        <taxon>Glycine subgen. Soja</taxon>
    </lineage>
</organism>
<proteinExistence type="predicted"/>
<evidence type="ECO:0000313" key="1">
    <source>
        <dbReference type="EMBL" id="RZB57282.1"/>
    </source>
</evidence>
<sequence>MVVSIAIANSMVSKVLIDQGSSTNILYWKTFKRLEISLATIQPHYGPLPGFTGESGNQRLCRPKDHLWSGQALTEFHWEIKMTHSTWTLVIILLTKDQSPSKNSSIYNWDLNPGNTHRITCHKFYICPQAKPISQKKIKIGEELQKVVKEEIDKLLRAFAKRDTQWLSARKNLEEDELSGSLSAPLQVIKRTTSAHLLSERSALSHNPLMRAKRSRFVLSTRARTNPPI</sequence>
<keyword evidence="1" id="KW-0489">Methyltransferase</keyword>
<dbReference type="GO" id="GO:0032259">
    <property type="term" value="P:methylation"/>
    <property type="evidence" value="ECO:0007669"/>
    <property type="project" value="UniProtKB-KW"/>
</dbReference>
<name>A0A445G7W8_GLYSO</name>
<dbReference type="Proteomes" id="UP000289340">
    <property type="component" value="Chromosome 17"/>
</dbReference>
<protein>
    <submittedName>
        <fullName evidence="1">Caffeoyl-CoA O-methyltransferase isoform F</fullName>
    </submittedName>
</protein>